<protein>
    <recommendedName>
        <fullName evidence="4 11">Protoporphyrinogen oxidase</fullName>
        <ecNumber evidence="4 11">1.3.3.4</ecNumber>
    </recommendedName>
</protein>
<evidence type="ECO:0000256" key="2">
    <source>
        <dbReference type="ARBA" id="ARBA00005073"/>
    </source>
</evidence>
<keyword evidence="5 11" id="KW-0285">Flavoprotein</keyword>
<dbReference type="GO" id="GO:0004729">
    <property type="term" value="F:oxygen-dependent protoporphyrinogen oxidase activity"/>
    <property type="evidence" value="ECO:0007669"/>
    <property type="project" value="UniProtKB-UniRule"/>
</dbReference>
<name>A0A2J6PVI0_9HELO</name>
<keyword evidence="6 11" id="KW-0274">FAD</keyword>
<evidence type="ECO:0000256" key="8">
    <source>
        <dbReference type="ARBA" id="ARBA00023133"/>
    </source>
</evidence>
<dbReference type="OrthoDB" id="438553at2759"/>
<dbReference type="FunFam" id="3.50.50.60:FF:000193">
    <property type="entry name" value="Protoporphyrinogen oxidase"/>
    <property type="match status" value="1"/>
</dbReference>
<proteinExistence type="inferred from homology"/>
<dbReference type="Gene3D" id="3.50.50.60">
    <property type="entry name" value="FAD/NAD(P)-binding domain"/>
    <property type="match status" value="1"/>
</dbReference>
<keyword evidence="7 11" id="KW-0560">Oxidoreductase</keyword>
<dbReference type="EC" id="1.3.3.4" evidence="4 11"/>
<keyword evidence="9 11" id="KW-0627">Porphyrin biosynthesis</keyword>
<organism evidence="13 14">
    <name type="scientific">Hyaloscypha hepaticicola</name>
    <dbReference type="NCBI Taxonomy" id="2082293"/>
    <lineage>
        <taxon>Eukaryota</taxon>
        <taxon>Fungi</taxon>
        <taxon>Dikarya</taxon>
        <taxon>Ascomycota</taxon>
        <taxon>Pezizomycotina</taxon>
        <taxon>Leotiomycetes</taxon>
        <taxon>Helotiales</taxon>
        <taxon>Hyaloscyphaceae</taxon>
        <taxon>Hyaloscypha</taxon>
    </lineage>
</organism>
<dbReference type="UniPathway" id="UPA00251">
    <property type="reaction ID" value="UER00324"/>
</dbReference>
<evidence type="ECO:0000256" key="11">
    <source>
        <dbReference type="RuleBase" id="RU367069"/>
    </source>
</evidence>
<dbReference type="SUPFAM" id="SSF51905">
    <property type="entry name" value="FAD/NAD(P)-binding domain"/>
    <property type="match status" value="1"/>
</dbReference>
<dbReference type="PANTHER" id="PTHR42923">
    <property type="entry name" value="PROTOPORPHYRINOGEN OXIDASE"/>
    <property type="match status" value="1"/>
</dbReference>
<comment type="catalytic activity">
    <reaction evidence="10 11">
        <text>protoporphyrinogen IX + 3 O2 = protoporphyrin IX + 3 H2O2</text>
        <dbReference type="Rhea" id="RHEA:25576"/>
        <dbReference type="ChEBI" id="CHEBI:15379"/>
        <dbReference type="ChEBI" id="CHEBI:16240"/>
        <dbReference type="ChEBI" id="CHEBI:57306"/>
        <dbReference type="ChEBI" id="CHEBI:57307"/>
        <dbReference type="EC" id="1.3.3.4"/>
    </reaction>
</comment>
<evidence type="ECO:0000313" key="13">
    <source>
        <dbReference type="EMBL" id="PMD18027.1"/>
    </source>
</evidence>
<dbReference type="Proteomes" id="UP000235672">
    <property type="component" value="Unassembled WGS sequence"/>
</dbReference>
<keyword evidence="14" id="KW-1185">Reference proteome</keyword>
<reference evidence="13 14" key="1">
    <citation type="submission" date="2016-05" db="EMBL/GenBank/DDBJ databases">
        <title>A degradative enzymes factory behind the ericoid mycorrhizal symbiosis.</title>
        <authorList>
            <consortium name="DOE Joint Genome Institute"/>
            <person name="Martino E."/>
            <person name="Morin E."/>
            <person name="Grelet G."/>
            <person name="Kuo A."/>
            <person name="Kohler A."/>
            <person name="Daghino S."/>
            <person name="Barry K."/>
            <person name="Choi C."/>
            <person name="Cichocki N."/>
            <person name="Clum A."/>
            <person name="Copeland A."/>
            <person name="Hainaut M."/>
            <person name="Haridas S."/>
            <person name="Labutti K."/>
            <person name="Lindquist E."/>
            <person name="Lipzen A."/>
            <person name="Khouja H.-R."/>
            <person name="Murat C."/>
            <person name="Ohm R."/>
            <person name="Olson A."/>
            <person name="Spatafora J."/>
            <person name="Veneault-Fourrey C."/>
            <person name="Henrissat B."/>
            <person name="Grigoriev I."/>
            <person name="Martin F."/>
            <person name="Perotto S."/>
        </authorList>
    </citation>
    <scope>NUCLEOTIDE SEQUENCE [LARGE SCALE GENOMIC DNA]</scope>
    <source>
        <strain evidence="13 14">UAMH 7357</strain>
    </source>
</reference>
<dbReference type="InterPro" id="IPR050464">
    <property type="entry name" value="Zeta_carotene_desat/Oxidored"/>
</dbReference>
<comment type="similarity">
    <text evidence="3 11">Belongs to the protoporphyrinogen/coproporphyrinogen oxidase family. Protoporphyrinogen oxidase subfamily.</text>
</comment>
<keyword evidence="8 11" id="KW-0350">Heme biosynthesis</keyword>
<accession>A0A2J6PVI0</accession>
<sequence>MPSQLPEHAVVSLLRLCFQTPRCQARKLCRHTLSRSPKRSFHRVKQGPSGLESQQICYTTQDRAADERYASPYRTCSGSSLGNQRGSQLPVLAKQQTRSYSKGSQEPERRFAVLGGGITGLSSAHYLTQELPNAKVTIYESGVTLGGWLKSKYVDVKNGRILFEQGPRTLRPNTPASLATLEMIENLGLEEELLLTSKNSDAAKNRFIYYPDHLVKMPGPGQDLYSMIWTVLTEPLFKGAFRAMLELTRDPRSRNIEDESIASFLNRRFGGPEIGDNIVSAVMHGIYAGDIYQLSAKSLFRTLWDFEVKHGSIMEGTGAMWNDKLIKAKKEREAGLPKGLNSETEGSLQEMMKGASVFTFKEGIGQLSSGLEASLRTNPNVEFKTGDKVTSVEYDAENDGISIKTASNQTPEKYNQAISTISGKTLSNLTSSVPSLSSMHAVTVMVVNLYYSDPNILPERGFGYLIPRSIPFEQNPECALGVVFDSDAVQGQDTVPGTKVTVMLGGHWWDGFDAYPDEEEGAAMAKTVLYRHLKIDVEPDAVNVGLQKECIPQYVVGHERRMRAAHMELIQGFQEKLKVAGNSYTGVGLNDCVMAAKNVVLGIKKGGGGGTGLEGFVRND</sequence>
<dbReference type="AlphaFoldDB" id="A0A2J6PVI0"/>
<dbReference type="GO" id="GO:0006782">
    <property type="term" value="P:protoporphyrinogen IX biosynthetic process"/>
    <property type="evidence" value="ECO:0007669"/>
    <property type="project" value="UniProtKB-UniRule"/>
</dbReference>
<evidence type="ECO:0000256" key="5">
    <source>
        <dbReference type="ARBA" id="ARBA00022630"/>
    </source>
</evidence>
<dbReference type="GO" id="GO:0005743">
    <property type="term" value="C:mitochondrial inner membrane"/>
    <property type="evidence" value="ECO:0007669"/>
    <property type="project" value="UniProtKB-SubCell"/>
</dbReference>
<comment type="cofactor">
    <cofactor evidence="11">
        <name>FAD</name>
        <dbReference type="ChEBI" id="CHEBI:57692"/>
    </cofactor>
    <text evidence="11">Binds 1 FAD per subunit.</text>
</comment>
<evidence type="ECO:0000259" key="12">
    <source>
        <dbReference type="Pfam" id="PF01593"/>
    </source>
</evidence>
<dbReference type="NCBIfam" id="TIGR00562">
    <property type="entry name" value="proto_IX_ox"/>
    <property type="match status" value="1"/>
</dbReference>
<evidence type="ECO:0000256" key="7">
    <source>
        <dbReference type="ARBA" id="ARBA00023002"/>
    </source>
</evidence>
<evidence type="ECO:0000256" key="4">
    <source>
        <dbReference type="ARBA" id="ARBA00012867"/>
    </source>
</evidence>
<evidence type="ECO:0000256" key="9">
    <source>
        <dbReference type="ARBA" id="ARBA00023244"/>
    </source>
</evidence>
<dbReference type="STRING" id="1745343.A0A2J6PVI0"/>
<gene>
    <name evidence="13" type="ORF">NA56DRAFT_630922</name>
</gene>
<dbReference type="EMBL" id="KZ613496">
    <property type="protein sequence ID" value="PMD18027.1"/>
    <property type="molecule type" value="Genomic_DNA"/>
</dbReference>
<dbReference type="InterPro" id="IPR004572">
    <property type="entry name" value="Protoporphyrinogen_oxidase"/>
</dbReference>
<dbReference type="Pfam" id="PF01593">
    <property type="entry name" value="Amino_oxidase"/>
    <property type="match status" value="1"/>
</dbReference>
<comment type="function">
    <text evidence="1 11">Catalyzes the 6-electron oxidation of protoporphyrinogen-IX to form protoporphyrin-IX.</text>
</comment>
<evidence type="ECO:0000256" key="1">
    <source>
        <dbReference type="ARBA" id="ARBA00002600"/>
    </source>
</evidence>
<dbReference type="PANTHER" id="PTHR42923:SF3">
    <property type="entry name" value="PROTOPORPHYRINOGEN OXIDASE"/>
    <property type="match status" value="1"/>
</dbReference>
<evidence type="ECO:0000256" key="6">
    <source>
        <dbReference type="ARBA" id="ARBA00022827"/>
    </source>
</evidence>
<dbReference type="InterPro" id="IPR036188">
    <property type="entry name" value="FAD/NAD-bd_sf"/>
</dbReference>
<dbReference type="InterPro" id="IPR002937">
    <property type="entry name" value="Amino_oxidase"/>
</dbReference>
<evidence type="ECO:0000256" key="10">
    <source>
        <dbReference type="ARBA" id="ARBA00047554"/>
    </source>
</evidence>
<feature type="domain" description="Amine oxidase" evidence="12">
    <location>
        <begin position="118"/>
        <end position="599"/>
    </location>
</feature>
<comment type="pathway">
    <text evidence="2 11">Porphyrin-containing compound metabolism; protoporphyrin-IX biosynthesis; protoporphyrin-IX from protoporphyrinogen-IX: step 1/1.</text>
</comment>
<evidence type="ECO:0000313" key="14">
    <source>
        <dbReference type="Proteomes" id="UP000235672"/>
    </source>
</evidence>
<dbReference type="SUPFAM" id="SSF54373">
    <property type="entry name" value="FAD-linked reductases, C-terminal domain"/>
    <property type="match status" value="1"/>
</dbReference>
<evidence type="ECO:0000256" key="3">
    <source>
        <dbReference type="ARBA" id="ARBA00010551"/>
    </source>
</evidence>
<comment type="subcellular location">
    <subcellularLocation>
        <location evidence="11">Mitochondrion inner membrane</location>
    </subcellularLocation>
</comment>